<dbReference type="EMBL" id="GDHC01002239">
    <property type="protein sequence ID" value="JAQ16390.1"/>
    <property type="molecule type" value="Transcribed_RNA"/>
</dbReference>
<dbReference type="AlphaFoldDB" id="A0A146MCX4"/>
<name>A0A146MCX4_LYGHE</name>
<sequence length="223" mass="25086">GANAMVDYYVHEANSMIKKMNKATVDVSQYVQNLPSEASNPRIYDLTSINRIGDVIVTESQKGAVTSIYVEATAGLNTLIFQADLKKKVLFITMRGGLRMHLTNNALTVGMLMEFDNSGCTISLQKVVAKLDGMYVDAWGMTQVGDNKVKDTVRKTYNANKNKWEDLIESNIKSMFSEKVDYPNNPVCFKFLSTIRQMDLVFESYAKNYLTFDIFSSDNITMS</sequence>
<gene>
    <name evidence="1" type="ORF">g.67906</name>
</gene>
<evidence type="ECO:0000313" key="1">
    <source>
        <dbReference type="EMBL" id="JAQ16390.1"/>
    </source>
</evidence>
<accession>A0A146MCX4</accession>
<protein>
    <submittedName>
        <fullName evidence="1">Uncharacterized protein</fullName>
    </submittedName>
</protein>
<feature type="non-terminal residue" evidence="1">
    <location>
        <position position="1"/>
    </location>
</feature>
<proteinExistence type="predicted"/>
<organism evidence="1">
    <name type="scientific">Lygus hesperus</name>
    <name type="common">Western plant bug</name>
    <dbReference type="NCBI Taxonomy" id="30085"/>
    <lineage>
        <taxon>Eukaryota</taxon>
        <taxon>Metazoa</taxon>
        <taxon>Ecdysozoa</taxon>
        <taxon>Arthropoda</taxon>
        <taxon>Hexapoda</taxon>
        <taxon>Insecta</taxon>
        <taxon>Pterygota</taxon>
        <taxon>Neoptera</taxon>
        <taxon>Paraneoptera</taxon>
        <taxon>Hemiptera</taxon>
        <taxon>Heteroptera</taxon>
        <taxon>Panheteroptera</taxon>
        <taxon>Cimicomorpha</taxon>
        <taxon>Miridae</taxon>
        <taxon>Mirini</taxon>
        <taxon>Lygus</taxon>
    </lineage>
</organism>
<reference evidence="1" key="1">
    <citation type="journal article" date="2016" name="Gigascience">
        <title>De novo construction of an expanded transcriptome assembly for the western tarnished plant bug, Lygus hesperus.</title>
        <authorList>
            <person name="Tassone E.E."/>
            <person name="Geib S.M."/>
            <person name="Hall B."/>
            <person name="Fabrick J.A."/>
            <person name="Brent C.S."/>
            <person name="Hull J.J."/>
        </authorList>
    </citation>
    <scope>NUCLEOTIDE SEQUENCE</scope>
</reference>